<protein>
    <submittedName>
        <fullName evidence="2">Uncharacterized protein</fullName>
    </submittedName>
</protein>
<accession>A0A914XZ64</accession>
<proteinExistence type="predicted"/>
<dbReference type="AlphaFoldDB" id="A0A914XZ64"/>
<organism evidence="1 2">
    <name type="scientific">Panagrolaimus superbus</name>
    <dbReference type="NCBI Taxonomy" id="310955"/>
    <lineage>
        <taxon>Eukaryota</taxon>
        <taxon>Metazoa</taxon>
        <taxon>Ecdysozoa</taxon>
        <taxon>Nematoda</taxon>
        <taxon>Chromadorea</taxon>
        <taxon>Rhabditida</taxon>
        <taxon>Tylenchina</taxon>
        <taxon>Panagrolaimomorpha</taxon>
        <taxon>Panagrolaimoidea</taxon>
        <taxon>Panagrolaimidae</taxon>
        <taxon>Panagrolaimus</taxon>
    </lineage>
</organism>
<evidence type="ECO:0000313" key="2">
    <source>
        <dbReference type="WBParaSite" id="PSU_v2.g13237.t1"/>
    </source>
</evidence>
<name>A0A914XZ64_9BILA</name>
<keyword evidence="1" id="KW-1185">Reference proteome</keyword>
<dbReference type="WBParaSite" id="PSU_v2.g13237.t1">
    <property type="protein sequence ID" value="PSU_v2.g13237.t1"/>
    <property type="gene ID" value="PSU_v2.g13237"/>
</dbReference>
<evidence type="ECO:0000313" key="1">
    <source>
        <dbReference type="Proteomes" id="UP000887577"/>
    </source>
</evidence>
<reference evidence="2" key="1">
    <citation type="submission" date="2022-11" db="UniProtKB">
        <authorList>
            <consortium name="WormBaseParasite"/>
        </authorList>
    </citation>
    <scope>IDENTIFICATION</scope>
</reference>
<dbReference type="Proteomes" id="UP000887577">
    <property type="component" value="Unplaced"/>
</dbReference>
<sequence>MTSVLIECEEEVFVNTDLPENVYGDTIDYNLPLGAHTFTIGWIIKSLRENDKTFIKLHGNRGISNTGK</sequence>